<evidence type="ECO:0000313" key="4">
    <source>
        <dbReference type="Proteomes" id="UP000321026"/>
    </source>
</evidence>
<keyword evidence="1" id="KW-0175">Coiled coil</keyword>
<comment type="caution">
    <text evidence="3">The sequence shown here is derived from an EMBL/GenBank/DDBJ whole genome shotgun (WGS) entry which is preliminary data.</text>
</comment>
<protein>
    <submittedName>
        <fullName evidence="3">Uncharacterized protein</fullName>
    </submittedName>
</protein>
<evidence type="ECO:0000256" key="2">
    <source>
        <dbReference type="SAM" id="MobiDB-lite"/>
    </source>
</evidence>
<dbReference type="Proteomes" id="UP000321026">
    <property type="component" value="Unassembled WGS sequence"/>
</dbReference>
<dbReference type="AlphaFoldDB" id="A0A5C7J2V3"/>
<organism evidence="3 4">
    <name type="scientific">Candidatus Dojkabacteria bacterium</name>
    <dbReference type="NCBI Taxonomy" id="2099670"/>
    <lineage>
        <taxon>Bacteria</taxon>
        <taxon>Candidatus Dojkabacteria</taxon>
    </lineage>
</organism>
<gene>
    <name evidence="3" type="ORF">E6Q11_06345</name>
</gene>
<feature type="region of interest" description="Disordered" evidence="2">
    <location>
        <begin position="375"/>
        <end position="411"/>
    </location>
</feature>
<feature type="coiled-coil region" evidence="1">
    <location>
        <begin position="540"/>
        <end position="574"/>
    </location>
</feature>
<evidence type="ECO:0000256" key="1">
    <source>
        <dbReference type="SAM" id="Coils"/>
    </source>
</evidence>
<sequence>MTVVSDSLDLRVVVHQEIRETIEAHPAVRDRAVTMLRSVLEVFRARGRWTYMLLGFGNLPNPSQYWMEVGASSEMMSSNMVHLDIRSSLLGQGTVKGMLRLPDGIIQSDFLEGVSFAIKQFNSHGWQGIVEREERESMKPGQVALINSEASKPQAGRKEVTLSGRKQPKPVTGCEAIEPNSGKRHRNWRVTTRLVPRSVVVTTARPAVPTHQSSSKKGVAMETARSTSEAVAISAEGYPPATVKRARAMLEFLLRQTGLQGGGYQFDVTGREEPLRGSSTPHILFLLGGGSESVLQVRIRSKAGADGVISGHLSLPKGANFQSSFRTLALRSKELNQGGWHEALDGIPPEPPPAHQLRAGESLLSDLVFSEPALAQSSAPVPRSGSRPAVAVSPAGKPLQQGETNMNPSKPFEDEERLKQFLIKAIQTSGVTNGVLDAPSVREFAGKHFNRSDPVYIVAPLFTKLKRLGWAKQVDEGTIQVTQAFIDANRLGITITALPEYHRDRVAHSPKAGHSGNGASDQPTLDELLESRRAMDAAILKEVLKERAARRQTIEDLRRQVQAAEAELVAFEERHAPLISQARATDAGGASTTVTAAVSQTAPH</sequence>
<feature type="region of interest" description="Disordered" evidence="2">
    <location>
        <begin position="584"/>
        <end position="604"/>
    </location>
</feature>
<feature type="region of interest" description="Disordered" evidence="2">
    <location>
        <begin position="150"/>
        <end position="182"/>
    </location>
</feature>
<proteinExistence type="predicted"/>
<evidence type="ECO:0000313" key="3">
    <source>
        <dbReference type="EMBL" id="TXG75851.1"/>
    </source>
</evidence>
<dbReference type="EMBL" id="SSDS01000099">
    <property type="protein sequence ID" value="TXG75851.1"/>
    <property type="molecule type" value="Genomic_DNA"/>
</dbReference>
<name>A0A5C7J2V3_9BACT</name>
<accession>A0A5C7J2V3</accession>
<reference evidence="3 4" key="1">
    <citation type="submission" date="2018-09" db="EMBL/GenBank/DDBJ databases">
        <title>Metagenome Assembled Genomes from an Advanced Water Purification Facility.</title>
        <authorList>
            <person name="Stamps B.W."/>
            <person name="Spear J.R."/>
        </authorList>
    </citation>
    <scope>NUCLEOTIDE SEQUENCE [LARGE SCALE GENOMIC DNA]</scope>
    <source>
        <strain evidence="3">Bin_63_2</strain>
    </source>
</reference>